<reference evidence="4 5" key="1">
    <citation type="submission" date="2024-09" db="EMBL/GenBank/DDBJ databases">
        <title>Chromosome-scale assembly of Riccia fluitans.</title>
        <authorList>
            <person name="Paukszto L."/>
            <person name="Sawicki J."/>
            <person name="Karawczyk K."/>
            <person name="Piernik-Szablinska J."/>
            <person name="Szczecinska M."/>
            <person name="Mazdziarz M."/>
        </authorList>
    </citation>
    <scope>NUCLEOTIDE SEQUENCE [LARGE SCALE GENOMIC DNA]</scope>
    <source>
        <strain evidence="4">Rf_01</strain>
        <tissue evidence="4">Aerial parts of the thallus</tissue>
    </source>
</reference>
<feature type="compositionally biased region" description="Basic and acidic residues" evidence="1">
    <location>
        <begin position="261"/>
        <end position="279"/>
    </location>
</feature>
<name>A0ABD1Y408_9MARC</name>
<evidence type="ECO:0000259" key="3">
    <source>
        <dbReference type="Pfam" id="PF24867"/>
    </source>
</evidence>
<feature type="transmembrane region" description="Helical" evidence="2">
    <location>
        <begin position="48"/>
        <end position="66"/>
    </location>
</feature>
<feature type="transmembrane region" description="Helical" evidence="2">
    <location>
        <begin position="103"/>
        <end position="124"/>
    </location>
</feature>
<dbReference type="InterPro" id="IPR056635">
    <property type="entry name" value="DUF7733"/>
</dbReference>
<feature type="compositionally biased region" description="Basic and acidic residues" evidence="1">
    <location>
        <begin position="13"/>
        <end position="29"/>
    </location>
</feature>
<keyword evidence="2" id="KW-0812">Transmembrane</keyword>
<feature type="transmembrane region" description="Helical" evidence="2">
    <location>
        <begin position="72"/>
        <end position="91"/>
    </location>
</feature>
<keyword evidence="5" id="KW-1185">Reference proteome</keyword>
<feature type="region of interest" description="Disordered" evidence="1">
    <location>
        <begin position="261"/>
        <end position="297"/>
    </location>
</feature>
<organism evidence="4 5">
    <name type="scientific">Riccia fluitans</name>
    <dbReference type="NCBI Taxonomy" id="41844"/>
    <lineage>
        <taxon>Eukaryota</taxon>
        <taxon>Viridiplantae</taxon>
        <taxon>Streptophyta</taxon>
        <taxon>Embryophyta</taxon>
        <taxon>Marchantiophyta</taxon>
        <taxon>Marchantiopsida</taxon>
        <taxon>Marchantiidae</taxon>
        <taxon>Marchantiales</taxon>
        <taxon>Ricciaceae</taxon>
        <taxon>Riccia</taxon>
    </lineage>
</organism>
<keyword evidence="2" id="KW-1133">Transmembrane helix</keyword>
<feature type="domain" description="DUF7733" evidence="3">
    <location>
        <begin position="44"/>
        <end position="250"/>
    </location>
</feature>
<comment type="caution">
    <text evidence="4">The sequence shown here is derived from an EMBL/GenBank/DDBJ whole genome shotgun (WGS) entry which is preliminary data.</text>
</comment>
<protein>
    <recommendedName>
        <fullName evidence="3">DUF7733 domain-containing protein</fullName>
    </recommendedName>
</protein>
<proteinExistence type="predicted"/>
<feature type="transmembrane region" description="Helical" evidence="2">
    <location>
        <begin position="154"/>
        <end position="173"/>
    </location>
</feature>
<dbReference type="EMBL" id="JBHFFA010000006">
    <property type="protein sequence ID" value="KAL2621477.1"/>
    <property type="molecule type" value="Genomic_DNA"/>
</dbReference>
<evidence type="ECO:0000313" key="4">
    <source>
        <dbReference type="EMBL" id="KAL2621477.1"/>
    </source>
</evidence>
<gene>
    <name evidence="4" type="ORF">R1flu_001682</name>
</gene>
<accession>A0ABD1Y408</accession>
<evidence type="ECO:0000313" key="5">
    <source>
        <dbReference type="Proteomes" id="UP001605036"/>
    </source>
</evidence>
<dbReference type="Pfam" id="PF24867">
    <property type="entry name" value="DUF7733"/>
    <property type="match status" value="1"/>
</dbReference>
<keyword evidence="2" id="KW-0472">Membrane</keyword>
<feature type="region of interest" description="Disordered" evidence="1">
    <location>
        <begin position="1"/>
        <end position="29"/>
    </location>
</feature>
<evidence type="ECO:0000256" key="2">
    <source>
        <dbReference type="SAM" id="Phobius"/>
    </source>
</evidence>
<dbReference type="AlphaFoldDB" id="A0ABD1Y408"/>
<dbReference type="PANTHER" id="PTHR33829:SF2">
    <property type="entry name" value="OS04G0386700 PROTEIN"/>
    <property type="match status" value="1"/>
</dbReference>
<sequence length="297" mass="32672">MSGATLAAGPRSAKHDVGPGEGELRKRSEENSASGLGGIMGSLRVIELQLVAFIVVFSASGLVPLVDLAFPVVISLYAFALSALVFPSYGNRGTPDVFRGSRFFQLYVILGTIIGLFLPLAYVLGGFARGDQHAVRAATPHLFLLSFQVLSENIISGLSIFSLPVRALLPILYTTRRIFTLMDWTVDTFSKTHAQAHGPSTPNSPLDPHFPDYAWMWFGRALAVANTVYFSINLFCFLIPMFLPRAFDVYAEERAGYLAEHRGSHARKIEQEKKTEQGKRPPQPVPFEGQKVEKKAQ</sequence>
<evidence type="ECO:0000256" key="1">
    <source>
        <dbReference type="SAM" id="MobiDB-lite"/>
    </source>
</evidence>
<dbReference type="PANTHER" id="PTHR33829">
    <property type="entry name" value="OSJNBA0044M19.10 PROTEIN"/>
    <property type="match status" value="1"/>
</dbReference>
<feature type="transmembrane region" description="Helical" evidence="2">
    <location>
        <begin position="221"/>
        <end position="243"/>
    </location>
</feature>
<dbReference type="Proteomes" id="UP001605036">
    <property type="component" value="Unassembled WGS sequence"/>
</dbReference>